<sequence>MDEVRRVCRRYHAAIELIGARWSGAILRVLFTDQHRYAQIKAAVPGLSDTMLAERLRSLEADGLIERRVIPSSPVQVEYHLTDKGRDLEPVLEAVISWAHKWIPLPDDAHAPAAGSRVSGPRPAPER</sequence>
<protein>
    <submittedName>
        <fullName evidence="5">Helix-turn-helix domain-containing protein</fullName>
    </submittedName>
</protein>
<dbReference type="InterPro" id="IPR036388">
    <property type="entry name" value="WH-like_DNA-bd_sf"/>
</dbReference>
<dbReference type="PANTHER" id="PTHR33204">
    <property type="entry name" value="TRANSCRIPTIONAL REGULATOR, MARR FAMILY"/>
    <property type="match status" value="1"/>
</dbReference>
<dbReference type="Proteomes" id="UP001500503">
    <property type="component" value="Unassembled WGS sequence"/>
</dbReference>
<evidence type="ECO:0000259" key="4">
    <source>
        <dbReference type="PROSITE" id="PS51118"/>
    </source>
</evidence>
<keyword evidence="1" id="KW-0805">Transcription regulation</keyword>
<keyword evidence="6" id="KW-1185">Reference proteome</keyword>
<evidence type="ECO:0000313" key="6">
    <source>
        <dbReference type="Proteomes" id="UP001500503"/>
    </source>
</evidence>
<dbReference type="SUPFAM" id="SSF46785">
    <property type="entry name" value="Winged helix' DNA-binding domain"/>
    <property type="match status" value="1"/>
</dbReference>
<accession>A0ABP8QQT8</accession>
<organism evidence="5 6">
    <name type="scientific">Actinoallomurus oryzae</name>
    <dbReference type="NCBI Taxonomy" id="502180"/>
    <lineage>
        <taxon>Bacteria</taxon>
        <taxon>Bacillati</taxon>
        <taxon>Actinomycetota</taxon>
        <taxon>Actinomycetes</taxon>
        <taxon>Streptosporangiales</taxon>
        <taxon>Thermomonosporaceae</taxon>
        <taxon>Actinoallomurus</taxon>
    </lineage>
</organism>
<dbReference type="PROSITE" id="PS51118">
    <property type="entry name" value="HTH_HXLR"/>
    <property type="match status" value="1"/>
</dbReference>
<keyword evidence="3" id="KW-0804">Transcription</keyword>
<dbReference type="InterPro" id="IPR002577">
    <property type="entry name" value="HTH_HxlR"/>
</dbReference>
<evidence type="ECO:0000256" key="3">
    <source>
        <dbReference type="ARBA" id="ARBA00023163"/>
    </source>
</evidence>
<comment type="caution">
    <text evidence="5">The sequence shown here is derived from an EMBL/GenBank/DDBJ whole genome shotgun (WGS) entry which is preliminary data.</text>
</comment>
<dbReference type="Gene3D" id="1.10.10.10">
    <property type="entry name" value="Winged helix-like DNA-binding domain superfamily/Winged helix DNA-binding domain"/>
    <property type="match status" value="1"/>
</dbReference>
<name>A0ABP8QQT8_9ACTN</name>
<feature type="domain" description="HTH hxlR-type" evidence="4">
    <location>
        <begin position="8"/>
        <end position="107"/>
    </location>
</feature>
<dbReference type="EMBL" id="BAABHF010000040">
    <property type="protein sequence ID" value="GAA4507287.1"/>
    <property type="molecule type" value="Genomic_DNA"/>
</dbReference>
<dbReference type="PANTHER" id="PTHR33204:SF37">
    <property type="entry name" value="HTH-TYPE TRANSCRIPTIONAL REGULATOR YODB"/>
    <property type="match status" value="1"/>
</dbReference>
<reference evidence="6" key="1">
    <citation type="journal article" date="2019" name="Int. J. Syst. Evol. Microbiol.">
        <title>The Global Catalogue of Microorganisms (GCM) 10K type strain sequencing project: providing services to taxonomists for standard genome sequencing and annotation.</title>
        <authorList>
            <consortium name="The Broad Institute Genomics Platform"/>
            <consortium name="The Broad Institute Genome Sequencing Center for Infectious Disease"/>
            <person name="Wu L."/>
            <person name="Ma J."/>
        </authorList>
    </citation>
    <scope>NUCLEOTIDE SEQUENCE [LARGE SCALE GENOMIC DNA]</scope>
    <source>
        <strain evidence="6">JCM 17933</strain>
    </source>
</reference>
<evidence type="ECO:0000256" key="2">
    <source>
        <dbReference type="ARBA" id="ARBA00023125"/>
    </source>
</evidence>
<proteinExistence type="predicted"/>
<dbReference type="Pfam" id="PF01638">
    <property type="entry name" value="HxlR"/>
    <property type="match status" value="1"/>
</dbReference>
<dbReference type="InterPro" id="IPR036390">
    <property type="entry name" value="WH_DNA-bd_sf"/>
</dbReference>
<keyword evidence="2" id="KW-0238">DNA-binding</keyword>
<dbReference type="RefSeq" id="WP_329258913.1">
    <property type="nucleotide sequence ID" value="NZ_BAABHF010000040.1"/>
</dbReference>
<gene>
    <name evidence="5" type="ORF">GCM10023191_065520</name>
</gene>
<evidence type="ECO:0000313" key="5">
    <source>
        <dbReference type="EMBL" id="GAA4507287.1"/>
    </source>
</evidence>
<evidence type="ECO:0000256" key="1">
    <source>
        <dbReference type="ARBA" id="ARBA00023015"/>
    </source>
</evidence>